<name>A0A2W5AE30_9SPHN</name>
<protein>
    <submittedName>
        <fullName evidence="1">Uncharacterized protein</fullName>
    </submittedName>
</protein>
<dbReference type="Proteomes" id="UP000249066">
    <property type="component" value="Unassembled WGS sequence"/>
</dbReference>
<evidence type="ECO:0000313" key="1">
    <source>
        <dbReference type="EMBL" id="PZO91516.1"/>
    </source>
</evidence>
<organism evidence="1 2">
    <name type="scientific">Sphingomonas sanxanigenens</name>
    <dbReference type="NCBI Taxonomy" id="397260"/>
    <lineage>
        <taxon>Bacteria</taxon>
        <taxon>Pseudomonadati</taxon>
        <taxon>Pseudomonadota</taxon>
        <taxon>Alphaproteobacteria</taxon>
        <taxon>Sphingomonadales</taxon>
        <taxon>Sphingomonadaceae</taxon>
        <taxon>Sphingomonas</taxon>
    </lineage>
</organism>
<reference evidence="1 2" key="1">
    <citation type="submission" date="2017-08" db="EMBL/GenBank/DDBJ databases">
        <title>Infants hospitalized years apart are colonized by the same room-sourced microbial strains.</title>
        <authorList>
            <person name="Brooks B."/>
            <person name="Olm M.R."/>
            <person name="Firek B.A."/>
            <person name="Baker R."/>
            <person name="Thomas B.C."/>
            <person name="Morowitz M.J."/>
            <person name="Banfield J.F."/>
        </authorList>
    </citation>
    <scope>NUCLEOTIDE SEQUENCE [LARGE SCALE GENOMIC DNA]</scope>
    <source>
        <strain evidence="1">S2_018_000_R2_101</strain>
    </source>
</reference>
<comment type="caution">
    <text evidence="1">The sequence shown here is derived from an EMBL/GenBank/DDBJ whole genome shotgun (WGS) entry which is preliminary data.</text>
</comment>
<dbReference type="AlphaFoldDB" id="A0A2W5AE30"/>
<accession>A0A2W5AE30</accession>
<gene>
    <name evidence="1" type="ORF">DI623_03065</name>
</gene>
<evidence type="ECO:0000313" key="2">
    <source>
        <dbReference type="Proteomes" id="UP000249066"/>
    </source>
</evidence>
<sequence length="162" mass="16838">MSSVARLYFSASAGGFFDEAVHGAAIPSDAVPVTSARHAELIAAQAGGAAIVAGKGGRPRIARAPATIAHRRMTAITSARREAQRRILAIAPLWRQANDNAAIALEALTGAARDVDAALDRRHRIDALRDCSDALEAAIALMDAAALDALQIADDAHWGRAA</sequence>
<dbReference type="EMBL" id="QFNN01000008">
    <property type="protein sequence ID" value="PZO91516.1"/>
    <property type="molecule type" value="Genomic_DNA"/>
</dbReference>
<proteinExistence type="predicted"/>